<dbReference type="NCBIfam" id="TIGR00504">
    <property type="entry name" value="pyro_pdase"/>
    <property type="match status" value="1"/>
</dbReference>
<dbReference type="Proteomes" id="UP001592528">
    <property type="component" value="Unassembled WGS sequence"/>
</dbReference>
<organism evidence="7 8">
    <name type="scientific">Streptacidiphilus cavernicola</name>
    <dbReference type="NCBI Taxonomy" id="3342716"/>
    <lineage>
        <taxon>Bacteria</taxon>
        <taxon>Bacillati</taxon>
        <taxon>Actinomycetota</taxon>
        <taxon>Actinomycetes</taxon>
        <taxon>Kitasatosporales</taxon>
        <taxon>Streptomycetaceae</taxon>
        <taxon>Streptacidiphilus</taxon>
    </lineage>
</organism>
<feature type="active site" evidence="6">
    <location>
        <position position="139"/>
    </location>
</feature>
<dbReference type="GO" id="GO:0016920">
    <property type="term" value="F:pyroglutamyl-peptidase activity"/>
    <property type="evidence" value="ECO:0007669"/>
    <property type="project" value="UniProtKB-EC"/>
</dbReference>
<comment type="similarity">
    <text evidence="1">Belongs to the peptidase C15 family.</text>
</comment>
<proteinExistence type="inferred from homology"/>
<dbReference type="EMBL" id="JBHEZZ010000010">
    <property type="protein sequence ID" value="MFC1403450.1"/>
    <property type="molecule type" value="Genomic_DNA"/>
</dbReference>
<keyword evidence="4 7" id="KW-0378">Hydrolase</keyword>
<sequence>MTRILLTGFEPFGGEDINPSWAAVSLLADDPGVTAVLLDCTFDSAAKQLLAAVERTDPDLVVCVGQAGGTVGIELERVAVNLDDARIPDNAGRQPVDEPIEPSGPAAYFSSLPVKECVAAVRAAGLPASVSNSAGTYVCNHIAYTLAHLIATERPTLRGGFVHVPYAPQQVPSGNQPSMAVTDAANGLRAVVAAALA</sequence>
<reference evidence="7 8" key="1">
    <citation type="submission" date="2024-09" db="EMBL/GenBank/DDBJ databases">
        <authorList>
            <person name="Lee S.D."/>
        </authorList>
    </citation>
    <scope>NUCLEOTIDE SEQUENCE [LARGE SCALE GENOMIC DNA]</scope>
    <source>
        <strain evidence="7 8">N1-5</strain>
    </source>
</reference>
<accession>A0ABV6UPT0</accession>
<evidence type="ECO:0000256" key="5">
    <source>
        <dbReference type="ARBA" id="ARBA00022807"/>
    </source>
</evidence>
<evidence type="ECO:0000313" key="8">
    <source>
        <dbReference type="Proteomes" id="UP001592528"/>
    </source>
</evidence>
<dbReference type="SUPFAM" id="SSF53182">
    <property type="entry name" value="Pyrrolidone carboxyl peptidase (pyroglutamate aminopeptidase)"/>
    <property type="match status" value="1"/>
</dbReference>
<evidence type="ECO:0000256" key="6">
    <source>
        <dbReference type="PROSITE-ProRule" id="PRU10077"/>
    </source>
</evidence>
<protein>
    <recommendedName>
        <fullName evidence="6">Pyroglutamyl-peptidase I</fullName>
        <ecNumber evidence="6">3.4.19.3</ecNumber>
    </recommendedName>
</protein>
<evidence type="ECO:0000256" key="4">
    <source>
        <dbReference type="ARBA" id="ARBA00022801"/>
    </source>
</evidence>
<dbReference type="InterPro" id="IPR000816">
    <property type="entry name" value="Peptidase_C15"/>
</dbReference>
<evidence type="ECO:0000313" key="7">
    <source>
        <dbReference type="EMBL" id="MFC1403450.1"/>
    </source>
</evidence>
<dbReference type="EC" id="3.4.19.3" evidence="6"/>
<dbReference type="PRINTS" id="PR00706">
    <property type="entry name" value="PYROGLUPTASE"/>
</dbReference>
<dbReference type="InterPro" id="IPR033694">
    <property type="entry name" value="PGPEP1_Cys_AS"/>
</dbReference>
<dbReference type="PANTHER" id="PTHR23402">
    <property type="entry name" value="PROTEASE FAMILY C15 PYROGLUTAMYL-PEPTIDASE I-RELATED"/>
    <property type="match status" value="1"/>
</dbReference>
<dbReference type="PROSITE" id="PS01334">
    <property type="entry name" value="PYRASE_CYS"/>
    <property type="match status" value="1"/>
</dbReference>
<evidence type="ECO:0000256" key="1">
    <source>
        <dbReference type="ARBA" id="ARBA00006641"/>
    </source>
</evidence>
<dbReference type="Pfam" id="PF01470">
    <property type="entry name" value="Peptidase_C15"/>
    <property type="match status" value="1"/>
</dbReference>
<evidence type="ECO:0000256" key="2">
    <source>
        <dbReference type="ARBA" id="ARBA00022490"/>
    </source>
</evidence>
<evidence type="ECO:0000256" key="3">
    <source>
        <dbReference type="ARBA" id="ARBA00022670"/>
    </source>
</evidence>
<dbReference type="PANTHER" id="PTHR23402:SF1">
    <property type="entry name" value="PYROGLUTAMYL-PEPTIDASE I"/>
    <property type="match status" value="1"/>
</dbReference>
<dbReference type="NCBIfam" id="NF009676">
    <property type="entry name" value="PRK13197.1"/>
    <property type="match status" value="1"/>
</dbReference>
<comment type="caution">
    <text evidence="7">The sequence shown here is derived from an EMBL/GenBank/DDBJ whole genome shotgun (WGS) entry which is preliminary data.</text>
</comment>
<dbReference type="InterPro" id="IPR029762">
    <property type="entry name" value="PGP-I_bact-type"/>
</dbReference>
<comment type="catalytic activity">
    <reaction evidence="6">
        <text>Release of an N-terminal pyroglutamyl group from a polypeptide, the second amino acid generally not being Pro.</text>
        <dbReference type="EC" id="3.4.19.3"/>
    </reaction>
</comment>
<keyword evidence="5" id="KW-0788">Thiol protease</keyword>
<keyword evidence="8" id="KW-1185">Reference proteome</keyword>
<dbReference type="Gene3D" id="3.40.630.20">
    <property type="entry name" value="Peptidase C15, pyroglutamyl peptidase I-like"/>
    <property type="match status" value="1"/>
</dbReference>
<dbReference type="InterPro" id="IPR036440">
    <property type="entry name" value="Peptidase_C15-like_sf"/>
</dbReference>
<keyword evidence="3" id="KW-0645">Protease</keyword>
<dbReference type="RefSeq" id="WP_030255098.1">
    <property type="nucleotide sequence ID" value="NZ_JBHEZZ010000010.1"/>
</dbReference>
<dbReference type="InterPro" id="IPR016125">
    <property type="entry name" value="Peptidase_C15-like"/>
</dbReference>
<gene>
    <name evidence="7" type="primary">pcp</name>
    <name evidence="7" type="ORF">ACEZDJ_19355</name>
</gene>
<dbReference type="CDD" id="cd00501">
    <property type="entry name" value="Peptidase_C15"/>
    <property type="match status" value="1"/>
</dbReference>
<keyword evidence="2" id="KW-0963">Cytoplasm</keyword>
<dbReference type="PIRSF" id="PIRSF015592">
    <property type="entry name" value="Prld-crbxl_pptds"/>
    <property type="match status" value="1"/>
</dbReference>
<name>A0ABV6UPT0_9ACTN</name>